<dbReference type="OrthoDB" id="532720at2"/>
<accession>A0A0D8ZU83</accession>
<evidence type="ECO:0000313" key="1">
    <source>
        <dbReference type="EMBL" id="KJH72280.1"/>
    </source>
</evidence>
<protein>
    <submittedName>
        <fullName evidence="1">Uncharacterized protein</fullName>
    </submittedName>
</protein>
<sequence length="59" mass="6846">MNLDEFETQYRTAIENNLNQLQTAVLLIAQLETIVTNVGQDLQNLTLTFEEYVDSQRNK</sequence>
<reference evidence="1 2" key="1">
    <citation type="submission" date="2015-02" db="EMBL/GenBank/DDBJ databases">
        <title>Draft genome of a novel marine cyanobacterium (Chroococcales) isolated from South Atlantic Ocean.</title>
        <authorList>
            <person name="Rigonato J."/>
            <person name="Alvarenga D.O."/>
            <person name="Branco L.H."/>
            <person name="Varani A.M."/>
            <person name="Brandini F.P."/>
            <person name="Fiore M.F."/>
        </authorList>
    </citation>
    <scope>NUCLEOTIDE SEQUENCE [LARGE SCALE GENOMIC DNA]</scope>
    <source>
        <strain evidence="1 2">CENA595</strain>
    </source>
</reference>
<dbReference type="EMBL" id="JYON01000006">
    <property type="protein sequence ID" value="KJH72280.1"/>
    <property type="molecule type" value="Genomic_DNA"/>
</dbReference>
<gene>
    <name evidence="1" type="ORF">UH38_07580</name>
</gene>
<evidence type="ECO:0000313" key="2">
    <source>
        <dbReference type="Proteomes" id="UP000032452"/>
    </source>
</evidence>
<comment type="caution">
    <text evidence="1">The sequence shown here is derived from an EMBL/GenBank/DDBJ whole genome shotgun (WGS) entry which is preliminary data.</text>
</comment>
<name>A0A0D8ZU83_9CYAN</name>
<keyword evidence="2" id="KW-1185">Reference proteome</keyword>
<proteinExistence type="predicted"/>
<dbReference type="Proteomes" id="UP000032452">
    <property type="component" value="Unassembled WGS sequence"/>
</dbReference>
<organism evidence="1 2">
    <name type="scientific">Aliterella atlantica CENA595</name>
    <dbReference type="NCBI Taxonomy" id="1618023"/>
    <lineage>
        <taxon>Bacteria</taxon>
        <taxon>Bacillati</taxon>
        <taxon>Cyanobacteriota</taxon>
        <taxon>Cyanophyceae</taxon>
        <taxon>Chroococcidiopsidales</taxon>
        <taxon>Aliterellaceae</taxon>
        <taxon>Aliterella</taxon>
    </lineage>
</organism>
<dbReference type="AlphaFoldDB" id="A0A0D8ZU83"/>